<protein>
    <submittedName>
        <fullName evidence="3">Terminase large subunit</fullName>
    </submittedName>
</protein>
<gene>
    <name evidence="3" type="ORF">EH198_09155</name>
</gene>
<dbReference type="InterPro" id="IPR027417">
    <property type="entry name" value="P-loop_NTPase"/>
</dbReference>
<name>A0A3N9Q2U0_9BACL</name>
<dbReference type="InterPro" id="IPR005021">
    <property type="entry name" value="Terminase_largesu-like"/>
</dbReference>
<dbReference type="Pfam" id="PF20441">
    <property type="entry name" value="TerL_nuclease"/>
    <property type="match status" value="1"/>
</dbReference>
<dbReference type="Gene3D" id="3.40.50.300">
    <property type="entry name" value="P-loop containing nucleotide triphosphate hydrolases"/>
    <property type="match status" value="1"/>
</dbReference>
<evidence type="ECO:0000259" key="2">
    <source>
        <dbReference type="Pfam" id="PF20441"/>
    </source>
</evidence>
<dbReference type="GO" id="GO:0004519">
    <property type="term" value="F:endonuclease activity"/>
    <property type="evidence" value="ECO:0007669"/>
    <property type="project" value="InterPro"/>
</dbReference>
<comment type="caution">
    <text evidence="3">The sequence shown here is derived from an EMBL/GenBank/DDBJ whole genome shotgun (WGS) entry which is preliminary data.</text>
</comment>
<evidence type="ECO:0000259" key="1">
    <source>
        <dbReference type="Pfam" id="PF03354"/>
    </source>
</evidence>
<feature type="domain" description="Terminase large subunit-like endonuclease" evidence="2">
    <location>
        <begin position="299"/>
        <end position="584"/>
    </location>
</feature>
<proteinExistence type="predicted"/>
<dbReference type="AlphaFoldDB" id="A0A3N9Q2U0"/>
<dbReference type="Pfam" id="PF03354">
    <property type="entry name" value="TerL_ATPase"/>
    <property type="match status" value="1"/>
</dbReference>
<dbReference type="PANTHER" id="PTHR41287:SF1">
    <property type="entry name" value="PROTEIN YMFN"/>
    <property type="match status" value="1"/>
</dbReference>
<dbReference type="EMBL" id="RQPI01000004">
    <property type="protein sequence ID" value="RQW11836.1"/>
    <property type="molecule type" value="Genomic_DNA"/>
</dbReference>
<dbReference type="InterPro" id="IPR046462">
    <property type="entry name" value="TerL_nuclease"/>
</dbReference>
<organism evidence="3 4">
    <name type="scientific">Paenibacillus rhizophilus</name>
    <dbReference type="NCBI Taxonomy" id="1850366"/>
    <lineage>
        <taxon>Bacteria</taxon>
        <taxon>Bacillati</taxon>
        <taxon>Bacillota</taxon>
        <taxon>Bacilli</taxon>
        <taxon>Bacillales</taxon>
        <taxon>Paenibacillaceae</taxon>
        <taxon>Paenibacillus</taxon>
    </lineage>
</organism>
<dbReference type="PANTHER" id="PTHR41287">
    <property type="match status" value="1"/>
</dbReference>
<dbReference type="OrthoDB" id="9760250at2"/>
<dbReference type="Proteomes" id="UP000282529">
    <property type="component" value="Unassembled WGS sequence"/>
</dbReference>
<sequence>MYRSRRRKKRRQVDSASSEETGVVNAQVYPYNVVSELDRVTAYAHEVVSGRIAAGLTQRQACERHLNDLKRQGTDDFPYVFDPDKAHEIIEFAESLTLAEGEEPLPLELWGFQDFIFGSWNGWLTLDGYRRFRTSYVQVARQNGKSLGNAVPSLYYGNFDGYNYPQIYCTATKELQARIVLKECLKFINADAELAGTKYEPGLFTVKDYANKIICNLTNGEIRALGRDTNSIDGFRPYFASVDEYHKHKDNQMYKLLSDGQKKLKQCLTSVITTAGFDINSPCYELYEYCKLILAGVHSDESQFVFICELDKNDDIWDETNWPKANPLWTEQTLESLRADAIKAQQMQGAELRNFMTKSLNRWVQFADSQYMNMEHWKSCASDTTIEDMEGRECYLGLDLSSGGDLTSGSLEFPINDGPDRKFYIHSHSFIPSSRVAEHVKTDNAPYDMWIMEGLLTPTETLGGVKTDYKYIIQYYKDLINKHNFKLKGIAYDPHNADAFLSDLEEFGVDVVEIVQSARSLNDATVDFRLEVEAGNVIYDRRNKLLTWSMANAKTTSNSFGEIKIDKDPNAKTKRIDPIDAVIDSHKLTLSLASKVKKSIFDERGPRSL</sequence>
<accession>A0A3N9Q2U0</accession>
<evidence type="ECO:0000313" key="4">
    <source>
        <dbReference type="Proteomes" id="UP000282529"/>
    </source>
</evidence>
<evidence type="ECO:0000313" key="3">
    <source>
        <dbReference type="EMBL" id="RQW11836.1"/>
    </source>
</evidence>
<dbReference type="InterPro" id="IPR046461">
    <property type="entry name" value="TerL_ATPase"/>
</dbReference>
<keyword evidence="4" id="KW-1185">Reference proteome</keyword>
<feature type="domain" description="Terminase large subunit-like ATPase" evidence="1">
    <location>
        <begin position="112"/>
        <end position="291"/>
    </location>
</feature>
<reference evidence="3 4" key="1">
    <citation type="submission" date="2018-11" db="EMBL/GenBank/DDBJ databases">
        <title>Genome sequence of strain 7197.</title>
        <authorList>
            <person name="Gao J."/>
            <person name="Sun J."/>
        </authorList>
    </citation>
    <scope>NUCLEOTIDE SEQUENCE [LARGE SCALE GENOMIC DNA]</scope>
    <source>
        <strain evidence="3 4">7197</strain>
    </source>
</reference>